<dbReference type="SUPFAM" id="SSF47928">
    <property type="entry name" value="N-terminal domain of the delta subunit of the F1F0-ATP synthase"/>
    <property type="match status" value="1"/>
</dbReference>
<evidence type="ECO:0000256" key="3">
    <source>
        <dbReference type="ARBA" id="ARBA00022781"/>
    </source>
</evidence>
<evidence type="ECO:0000256" key="1">
    <source>
        <dbReference type="ARBA" id="ARBA00004370"/>
    </source>
</evidence>
<reference evidence="8 9" key="1">
    <citation type="submission" date="2020-08" db="EMBL/GenBank/DDBJ databases">
        <title>Genome sequence of Nocardioides mesophilus KACC 16243T.</title>
        <authorList>
            <person name="Hyun D.-W."/>
            <person name="Bae J.-W."/>
        </authorList>
    </citation>
    <scope>NUCLEOTIDE SEQUENCE [LARGE SCALE GENOMIC DNA]</scope>
    <source>
        <strain evidence="8 9">KACC 16243</strain>
    </source>
</reference>
<dbReference type="KEGG" id="nmes:H9L09_15785"/>
<dbReference type="Gene3D" id="1.10.520.20">
    <property type="entry name" value="N-terminal domain of the delta subunit of the F1F0-ATP synthase"/>
    <property type="match status" value="1"/>
</dbReference>
<evidence type="ECO:0000256" key="7">
    <source>
        <dbReference type="HAMAP-Rule" id="MF_01416"/>
    </source>
</evidence>
<dbReference type="Proteomes" id="UP000515947">
    <property type="component" value="Chromosome"/>
</dbReference>
<dbReference type="GO" id="GO:0005886">
    <property type="term" value="C:plasma membrane"/>
    <property type="evidence" value="ECO:0007669"/>
    <property type="project" value="UniProtKB-SubCell"/>
</dbReference>
<comment type="function">
    <text evidence="7">This protein is part of the stalk that links CF(0) to CF(1). It either transmits conformational changes from CF(0) to CF(1) or is implicated in proton conduction.</text>
</comment>
<evidence type="ECO:0000256" key="4">
    <source>
        <dbReference type="ARBA" id="ARBA00023065"/>
    </source>
</evidence>
<name>A0A7G9R8N9_9ACTN</name>
<dbReference type="RefSeq" id="WP_187577807.1">
    <property type="nucleotide sequence ID" value="NZ_CP060713.1"/>
</dbReference>
<evidence type="ECO:0000313" key="9">
    <source>
        <dbReference type="Proteomes" id="UP000515947"/>
    </source>
</evidence>
<keyword evidence="3 7" id="KW-0375">Hydrogen ion transport</keyword>
<comment type="subcellular location">
    <subcellularLocation>
        <location evidence="7">Cell membrane</location>
        <topology evidence="7">Peripheral membrane protein</topology>
    </subcellularLocation>
    <subcellularLocation>
        <location evidence="1">Membrane</location>
    </subcellularLocation>
</comment>
<dbReference type="AlphaFoldDB" id="A0A7G9R8N9"/>
<dbReference type="InterPro" id="IPR000711">
    <property type="entry name" value="ATPase_OSCP/dsu"/>
</dbReference>
<comment type="similarity">
    <text evidence="7">Belongs to the ATPase delta chain family.</text>
</comment>
<proteinExistence type="inferred from homology"/>
<evidence type="ECO:0000256" key="6">
    <source>
        <dbReference type="ARBA" id="ARBA00023310"/>
    </source>
</evidence>
<gene>
    <name evidence="7" type="primary">atpH</name>
    <name evidence="8" type="ORF">H9L09_15785</name>
</gene>
<sequence length="269" mass="28480">MRGASAESVATLTEALEATVDAGADATRLADDLLGVAAILRREAGLRRIATDVSIAPAAKSDLVRQVFGSQLAPASLDLVAQAAGRRWAGSRDLGDALEKLGVIAVVRGADDAGQADALEDELFGFSRLVSQNPELRDALSDPARSAEDKRTLLHGLLEGRVTAATMRLAEQSVAGFHRTVAVALEEYQKVAAQHRNRLVATVRVARELPAADEQRLQGALARQYGKPVHLNVVVDPRVVGGMSVEIGDDVIDGTVSSRLDEARRRLAG</sequence>
<dbReference type="NCBIfam" id="NF009967">
    <property type="entry name" value="PRK13430.1"/>
    <property type="match status" value="1"/>
</dbReference>
<dbReference type="GO" id="GO:0045259">
    <property type="term" value="C:proton-transporting ATP synthase complex"/>
    <property type="evidence" value="ECO:0007669"/>
    <property type="project" value="UniProtKB-KW"/>
</dbReference>
<keyword evidence="2 7" id="KW-0813">Transport</keyword>
<dbReference type="PRINTS" id="PR00125">
    <property type="entry name" value="ATPASEDELTA"/>
</dbReference>
<comment type="function">
    <text evidence="7">F(1)F(0) ATP synthase produces ATP from ADP in the presence of a proton or sodium gradient. F-type ATPases consist of two structural domains, F(1) containing the extramembraneous catalytic core and F(0) containing the membrane proton channel, linked together by a central stalk and a peripheral stalk. During catalysis, ATP synthesis in the catalytic domain of F(1) is coupled via a rotary mechanism of the central stalk subunits to proton translocation.</text>
</comment>
<dbReference type="EMBL" id="CP060713">
    <property type="protein sequence ID" value="QNN51964.1"/>
    <property type="molecule type" value="Genomic_DNA"/>
</dbReference>
<protein>
    <recommendedName>
        <fullName evidence="7">ATP synthase subunit delta</fullName>
    </recommendedName>
    <alternativeName>
        <fullName evidence="7">ATP synthase F(1) sector subunit delta</fullName>
    </alternativeName>
    <alternativeName>
        <fullName evidence="7">F-type ATPase subunit delta</fullName>
        <shortName evidence="7">F-ATPase subunit delta</shortName>
    </alternativeName>
</protein>
<evidence type="ECO:0000313" key="8">
    <source>
        <dbReference type="EMBL" id="QNN51964.1"/>
    </source>
</evidence>
<dbReference type="InterPro" id="IPR026015">
    <property type="entry name" value="ATP_synth_OSCP/delta_N_sf"/>
</dbReference>
<dbReference type="HAMAP" id="MF_01416">
    <property type="entry name" value="ATP_synth_delta_bact"/>
    <property type="match status" value="1"/>
</dbReference>
<keyword evidence="4 7" id="KW-0406">Ion transport</keyword>
<keyword evidence="7" id="KW-1003">Cell membrane</keyword>
<keyword evidence="5 7" id="KW-0472">Membrane</keyword>
<accession>A0A7G9R8N9</accession>
<keyword evidence="9" id="KW-1185">Reference proteome</keyword>
<keyword evidence="6 7" id="KW-0066">ATP synthesis</keyword>
<dbReference type="GO" id="GO:0046933">
    <property type="term" value="F:proton-transporting ATP synthase activity, rotational mechanism"/>
    <property type="evidence" value="ECO:0007669"/>
    <property type="project" value="UniProtKB-UniRule"/>
</dbReference>
<keyword evidence="7" id="KW-0139">CF(1)</keyword>
<dbReference type="NCBIfam" id="TIGR01145">
    <property type="entry name" value="ATP_synt_delta"/>
    <property type="match status" value="1"/>
</dbReference>
<dbReference type="Pfam" id="PF00213">
    <property type="entry name" value="OSCP"/>
    <property type="match status" value="1"/>
</dbReference>
<organism evidence="8 9">
    <name type="scientific">Nocardioides mesophilus</name>
    <dbReference type="NCBI Taxonomy" id="433659"/>
    <lineage>
        <taxon>Bacteria</taxon>
        <taxon>Bacillati</taxon>
        <taxon>Actinomycetota</taxon>
        <taxon>Actinomycetes</taxon>
        <taxon>Propionibacteriales</taxon>
        <taxon>Nocardioidaceae</taxon>
        <taxon>Nocardioides</taxon>
    </lineage>
</organism>
<evidence type="ECO:0000256" key="5">
    <source>
        <dbReference type="ARBA" id="ARBA00023136"/>
    </source>
</evidence>
<evidence type="ECO:0000256" key="2">
    <source>
        <dbReference type="ARBA" id="ARBA00022448"/>
    </source>
</evidence>
<dbReference type="PANTHER" id="PTHR11910">
    <property type="entry name" value="ATP SYNTHASE DELTA CHAIN"/>
    <property type="match status" value="1"/>
</dbReference>